<comment type="caution">
    <text evidence="5">The sequence shown here is derived from an EMBL/GenBank/DDBJ whole genome shotgun (WGS) entry which is preliminary data.</text>
</comment>
<evidence type="ECO:0000256" key="1">
    <source>
        <dbReference type="ARBA" id="ARBA00022737"/>
    </source>
</evidence>
<keyword evidence="2" id="KW-0175">Coiled coil</keyword>
<dbReference type="Pfam" id="PF00536">
    <property type="entry name" value="SAM_1"/>
    <property type="match status" value="1"/>
</dbReference>
<evidence type="ECO:0000259" key="4">
    <source>
        <dbReference type="PROSITE" id="PS50105"/>
    </source>
</evidence>
<dbReference type="PANTHER" id="PTHR12587:SF15">
    <property type="entry name" value="LIPRIN-ALPHA-1"/>
    <property type="match status" value="1"/>
</dbReference>
<evidence type="ECO:0000256" key="2">
    <source>
        <dbReference type="ARBA" id="ARBA00023054"/>
    </source>
</evidence>
<dbReference type="Gene3D" id="1.10.150.50">
    <property type="entry name" value="Transcription Factor, Ets-1"/>
    <property type="match status" value="2"/>
</dbReference>
<dbReference type="CDD" id="cd09565">
    <property type="entry name" value="SAM_liprin-alpha1_2_3_4_repeat2"/>
    <property type="match status" value="1"/>
</dbReference>
<dbReference type="InterPro" id="IPR013761">
    <property type="entry name" value="SAM/pointed_sf"/>
</dbReference>
<dbReference type="Proteomes" id="UP000812440">
    <property type="component" value="Chromosome 4"/>
</dbReference>
<dbReference type="SMART" id="SM00454">
    <property type="entry name" value="SAM"/>
    <property type="match status" value="2"/>
</dbReference>
<feature type="region of interest" description="Disordered" evidence="3">
    <location>
        <begin position="229"/>
        <end position="252"/>
    </location>
</feature>
<sequence>METLTASPQTDDEEGSWAQTLAYGDMNHEWIGNEWLPSLGLPQYRSYFMECLVDARMLDHLTKKDLRGQLKMVDSFHRNSFQCGIMCLRRLNYDRKELERKREESHNDMKDVLVWSNERMVNWVLSIGLKEYANNLLESGVHGALVALDETFDHNTLALLLQIPTQNTQARAMLEREFNNLLIRGTDRRFDDDDDKSFRRAPSWRKKFRPKDVRGLSAGSAETLPANFRVNSSMSSPSMQPKKMPMDGNMSGIQRLDSATVRTYSC</sequence>
<accession>A0A8T2IZ26</accession>
<evidence type="ECO:0000313" key="5">
    <source>
        <dbReference type="EMBL" id="KAG8438289.1"/>
    </source>
</evidence>
<proteinExistence type="predicted"/>
<protein>
    <recommendedName>
        <fullName evidence="4">SAM domain-containing protein</fullName>
    </recommendedName>
</protein>
<dbReference type="GO" id="GO:0048786">
    <property type="term" value="C:presynaptic active zone"/>
    <property type="evidence" value="ECO:0007669"/>
    <property type="project" value="TreeGrafter"/>
</dbReference>
<dbReference type="CDD" id="cd09568">
    <property type="entry name" value="SAM_liprin-alpha1_2_3_4_repeat3"/>
    <property type="match status" value="1"/>
</dbReference>
<dbReference type="EMBL" id="JAACNH010000007">
    <property type="protein sequence ID" value="KAG8438288.1"/>
    <property type="molecule type" value="Genomic_DNA"/>
</dbReference>
<dbReference type="InterPro" id="IPR001660">
    <property type="entry name" value="SAM"/>
</dbReference>
<evidence type="ECO:0000313" key="6">
    <source>
        <dbReference type="Proteomes" id="UP000812440"/>
    </source>
</evidence>
<dbReference type="Pfam" id="PF07647">
    <property type="entry name" value="SAM_2"/>
    <property type="match status" value="1"/>
</dbReference>
<keyword evidence="6" id="KW-1185">Reference proteome</keyword>
<dbReference type="EMBL" id="JAACNH010000007">
    <property type="protein sequence ID" value="KAG8438289.1"/>
    <property type="molecule type" value="Genomic_DNA"/>
</dbReference>
<dbReference type="PANTHER" id="PTHR12587">
    <property type="entry name" value="LAR INTERACTING PROTEIN LIP -RELATED PROTEIN"/>
    <property type="match status" value="1"/>
</dbReference>
<evidence type="ECO:0000256" key="3">
    <source>
        <dbReference type="SAM" id="MobiDB-lite"/>
    </source>
</evidence>
<keyword evidence="1" id="KW-0677">Repeat</keyword>
<feature type="domain" description="SAM" evidence="4">
    <location>
        <begin position="115"/>
        <end position="184"/>
    </location>
</feature>
<name>A0A8T2IZ26_9PIPI</name>
<dbReference type="OrthoDB" id="2132119at2759"/>
<dbReference type="FunFam" id="1.10.150.50:FF:000002">
    <property type="entry name" value="PTPRF interacting protein alpha 1"/>
    <property type="match status" value="1"/>
</dbReference>
<feature type="domain" description="SAM" evidence="4">
    <location>
        <begin position="34"/>
        <end position="91"/>
    </location>
</feature>
<organism evidence="5 6">
    <name type="scientific">Hymenochirus boettgeri</name>
    <name type="common">Congo dwarf clawed frog</name>
    <dbReference type="NCBI Taxonomy" id="247094"/>
    <lineage>
        <taxon>Eukaryota</taxon>
        <taxon>Metazoa</taxon>
        <taxon>Chordata</taxon>
        <taxon>Craniata</taxon>
        <taxon>Vertebrata</taxon>
        <taxon>Euteleostomi</taxon>
        <taxon>Amphibia</taxon>
        <taxon>Batrachia</taxon>
        <taxon>Anura</taxon>
        <taxon>Pipoidea</taxon>
        <taxon>Pipidae</taxon>
        <taxon>Pipinae</taxon>
        <taxon>Hymenochirus</taxon>
    </lineage>
</organism>
<dbReference type="AlphaFoldDB" id="A0A8T2IZ26"/>
<dbReference type="GO" id="GO:0050808">
    <property type="term" value="P:synapse organization"/>
    <property type="evidence" value="ECO:0007669"/>
    <property type="project" value="TreeGrafter"/>
</dbReference>
<gene>
    <name evidence="5" type="ORF">GDO86_008829</name>
</gene>
<dbReference type="PROSITE" id="PS50105">
    <property type="entry name" value="SAM_DOMAIN"/>
    <property type="match status" value="2"/>
</dbReference>
<dbReference type="InterPro" id="IPR029515">
    <property type="entry name" value="Liprin"/>
</dbReference>
<feature type="compositionally biased region" description="Low complexity" evidence="3">
    <location>
        <begin position="232"/>
        <end position="243"/>
    </location>
</feature>
<reference evidence="5" key="1">
    <citation type="thesis" date="2020" institute="ProQuest LLC" country="789 East Eisenhower Parkway, Ann Arbor, MI, USA">
        <title>Comparative Genomics and Chromosome Evolution.</title>
        <authorList>
            <person name="Mudd A.B."/>
        </authorList>
    </citation>
    <scope>NUCLEOTIDE SEQUENCE</scope>
    <source>
        <strain evidence="5">Female2</strain>
        <tissue evidence="5">Blood</tissue>
    </source>
</reference>
<dbReference type="InterPro" id="IPR037621">
    <property type="entry name" value="LIP-1_SAM_2"/>
</dbReference>
<dbReference type="FunFam" id="1.10.150.50:FF:000004">
    <property type="entry name" value="PTPRF interacting protein alpha 1"/>
    <property type="match status" value="1"/>
</dbReference>
<dbReference type="InterPro" id="IPR037622">
    <property type="entry name" value="LIP-1_SAM_3"/>
</dbReference>
<dbReference type="SUPFAM" id="SSF47769">
    <property type="entry name" value="SAM/Pointed domain"/>
    <property type="match status" value="2"/>
</dbReference>